<dbReference type="PATRIC" id="fig|315405.12.peg.975"/>
<dbReference type="EMBL" id="LQXV01000149">
    <property type="protein sequence ID" value="KXU09415.1"/>
    <property type="molecule type" value="Genomic_DNA"/>
</dbReference>
<accession>A0A139R458</accession>
<proteinExistence type="predicted"/>
<gene>
    <name evidence="1" type="ORF">SGADD03_00820</name>
</gene>
<sequence length="125" mass="14307">MENSERWERFDTTKEIANLGWGHGDTYLTDDDIEYLKSGGVLGHFDGEYTKSIQYKQENQKYSSSKIVETEHGVYINGTKIPFVLENSVSVKYDGSLALVTMTVAANSFKYEKEPQPYNFKDQQS</sequence>
<comment type="caution">
    <text evidence="1">The sequence shown here is derived from an EMBL/GenBank/DDBJ whole genome shotgun (WGS) entry which is preliminary data.</text>
</comment>
<organism evidence="1 2">
    <name type="scientific">Streptococcus gallolyticus</name>
    <dbReference type="NCBI Taxonomy" id="315405"/>
    <lineage>
        <taxon>Bacteria</taxon>
        <taxon>Bacillati</taxon>
        <taxon>Bacillota</taxon>
        <taxon>Bacilli</taxon>
        <taxon>Lactobacillales</taxon>
        <taxon>Streptococcaceae</taxon>
        <taxon>Streptococcus</taxon>
    </lineage>
</organism>
<name>A0A139R458_9STRE</name>
<dbReference type="Proteomes" id="UP000071927">
    <property type="component" value="Unassembled WGS sequence"/>
</dbReference>
<dbReference type="AlphaFoldDB" id="A0A139R458"/>
<evidence type="ECO:0000313" key="2">
    <source>
        <dbReference type="Proteomes" id="UP000071927"/>
    </source>
</evidence>
<reference evidence="1 2" key="1">
    <citation type="submission" date="2016-01" db="EMBL/GenBank/DDBJ databases">
        <title>Highly variable Streptococcus oralis are common among viridans streptococci isolated from primates.</title>
        <authorList>
            <person name="Denapaite D."/>
            <person name="Rieger M."/>
            <person name="Koendgen S."/>
            <person name="Brueckner R."/>
            <person name="Ochigava I."/>
            <person name="Kappeler P."/>
            <person name="Maetz-Rensing K."/>
            <person name="Leendertz F."/>
            <person name="Hakenbeck R."/>
        </authorList>
    </citation>
    <scope>NUCLEOTIDE SEQUENCE [LARGE SCALE GENOMIC DNA]</scope>
    <source>
        <strain evidence="1 2">DD03</strain>
    </source>
</reference>
<dbReference type="RefSeq" id="WP_061459888.1">
    <property type="nucleotide sequence ID" value="NZ_KQ970571.1"/>
</dbReference>
<evidence type="ECO:0000313" key="1">
    <source>
        <dbReference type="EMBL" id="KXU09415.1"/>
    </source>
</evidence>
<protein>
    <submittedName>
        <fullName evidence="1">Uncharacterized protein</fullName>
    </submittedName>
</protein>